<evidence type="ECO:0000313" key="3">
    <source>
        <dbReference type="Proteomes" id="UP000500870"/>
    </source>
</evidence>
<keyword evidence="1" id="KW-0175">Coiled coil</keyword>
<name>A0A6H0ZQT8_9HYPH</name>
<feature type="coiled-coil region" evidence="1">
    <location>
        <begin position="60"/>
        <end position="87"/>
    </location>
</feature>
<gene>
    <name evidence="2" type="ORF">FOB41_15065</name>
</gene>
<proteinExistence type="predicted"/>
<dbReference type="RefSeq" id="WP_177319262.1">
    <property type="nucleotide sequence ID" value="NZ_CP050898.1"/>
</dbReference>
<dbReference type="Proteomes" id="UP000500870">
    <property type="component" value="Chromosome 1"/>
</dbReference>
<evidence type="ECO:0000313" key="2">
    <source>
        <dbReference type="EMBL" id="QIX22374.1"/>
    </source>
</evidence>
<evidence type="ECO:0000256" key="1">
    <source>
        <dbReference type="SAM" id="Coils"/>
    </source>
</evidence>
<organism evidence="2 3">
    <name type="scientific">Agrobacterium pusense</name>
    <dbReference type="NCBI Taxonomy" id="648995"/>
    <lineage>
        <taxon>Bacteria</taxon>
        <taxon>Pseudomonadati</taxon>
        <taxon>Pseudomonadota</taxon>
        <taxon>Alphaproteobacteria</taxon>
        <taxon>Hyphomicrobiales</taxon>
        <taxon>Rhizobiaceae</taxon>
        <taxon>Rhizobium/Agrobacterium group</taxon>
        <taxon>Agrobacterium</taxon>
    </lineage>
</organism>
<protein>
    <submittedName>
        <fullName evidence="2">Uncharacterized protein</fullName>
    </submittedName>
</protein>
<dbReference type="EMBL" id="CP050898">
    <property type="protein sequence ID" value="QIX22374.1"/>
    <property type="molecule type" value="Genomic_DNA"/>
</dbReference>
<accession>A0A6H0ZQT8</accession>
<sequence>MANFGSPAHTAAMGNAAGMMILAAGAVGLASAIGDGIAAAREARYAQRYDDALTTAINHAGEMEAMARAAMEMLAELEAENVRLRAACQQRQAYIDRLKKGRVQ</sequence>
<dbReference type="AlphaFoldDB" id="A0A6H0ZQT8"/>
<reference evidence="2 3" key="1">
    <citation type="submission" date="2020-04" db="EMBL/GenBank/DDBJ databases">
        <title>FDA dAtabase for Regulatory Grade micrObial Sequences (FDA-ARGOS): Supporting development and validation of Infectious Disease Dx tests.</title>
        <authorList>
            <person name="Sciortino C."/>
            <person name="Tallon L."/>
            <person name="Sadzewicz L."/>
            <person name="Vavikolanu K."/>
            <person name="Mehta A."/>
            <person name="Aluvathingal J."/>
            <person name="Nadendla S."/>
            <person name="Nandy P."/>
            <person name="Geyer C."/>
            <person name="Yan Y."/>
            <person name="Sichtig H."/>
        </authorList>
    </citation>
    <scope>NUCLEOTIDE SEQUENCE [LARGE SCALE GENOMIC DNA]</scope>
    <source>
        <strain evidence="2 3">FDAARGOS_633</strain>
    </source>
</reference>